<reference evidence="1" key="1">
    <citation type="journal article" date="2023" name="Science">
        <title>Genome structures resolve the early diversification of teleost fishes.</title>
        <authorList>
            <person name="Parey E."/>
            <person name="Louis A."/>
            <person name="Montfort J."/>
            <person name="Bouchez O."/>
            <person name="Roques C."/>
            <person name="Iampietro C."/>
            <person name="Lluch J."/>
            <person name="Castinel A."/>
            <person name="Donnadieu C."/>
            <person name="Desvignes T."/>
            <person name="Floi Bucao C."/>
            <person name="Jouanno E."/>
            <person name="Wen M."/>
            <person name="Mejri S."/>
            <person name="Dirks R."/>
            <person name="Jansen H."/>
            <person name="Henkel C."/>
            <person name="Chen W.J."/>
            <person name="Zahm M."/>
            <person name="Cabau C."/>
            <person name="Klopp C."/>
            <person name="Thompson A.W."/>
            <person name="Robinson-Rechavi M."/>
            <person name="Braasch I."/>
            <person name="Lecointre G."/>
            <person name="Bobe J."/>
            <person name="Postlethwait J.H."/>
            <person name="Berthelot C."/>
            <person name="Roest Crollius H."/>
            <person name="Guiguen Y."/>
        </authorList>
    </citation>
    <scope>NUCLEOTIDE SEQUENCE</scope>
    <source>
        <strain evidence="1">NC1722</strain>
    </source>
</reference>
<dbReference type="Proteomes" id="UP001221898">
    <property type="component" value="Unassembled WGS sequence"/>
</dbReference>
<accession>A0AAD7WN49</accession>
<dbReference type="AlphaFoldDB" id="A0AAD7WN49"/>
<keyword evidence="2" id="KW-1185">Reference proteome</keyword>
<protein>
    <submittedName>
        <fullName evidence="1">Uncharacterized protein</fullName>
    </submittedName>
</protein>
<sequence length="72" mass="8101">MSLVCLSPSLYFHLRWLLFHQSPSLAAFNEDTSTCSSAQFVSDRQRNRTPHSRSIKVRPTYAGIATRDGCSP</sequence>
<gene>
    <name evidence="1" type="ORF">AAFF_G00370290</name>
</gene>
<comment type="caution">
    <text evidence="1">The sequence shown here is derived from an EMBL/GenBank/DDBJ whole genome shotgun (WGS) entry which is preliminary data.</text>
</comment>
<proteinExistence type="predicted"/>
<dbReference type="EMBL" id="JAINUG010000065">
    <property type="protein sequence ID" value="KAJ8402164.1"/>
    <property type="molecule type" value="Genomic_DNA"/>
</dbReference>
<organism evidence="1 2">
    <name type="scientific">Aldrovandia affinis</name>
    <dbReference type="NCBI Taxonomy" id="143900"/>
    <lineage>
        <taxon>Eukaryota</taxon>
        <taxon>Metazoa</taxon>
        <taxon>Chordata</taxon>
        <taxon>Craniata</taxon>
        <taxon>Vertebrata</taxon>
        <taxon>Euteleostomi</taxon>
        <taxon>Actinopterygii</taxon>
        <taxon>Neopterygii</taxon>
        <taxon>Teleostei</taxon>
        <taxon>Notacanthiformes</taxon>
        <taxon>Halosauridae</taxon>
        <taxon>Aldrovandia</taxon>
    </lineage>
</organism>
<name>A0AAD7WN49_9TELE</name>
<evidence type="ECO:0000313" key="2">
    <source>
        <dbReference type="Proteomes" id="UP001221898"/>
    </source>
</evidence>
<evidence type="ECO:0000313" key="1">
    <source>
        <dbReference type="EMBL" id="KAJ8402164.1"/>
    </source>
</evidence>